<evidence type="ECO:0000256" key="8">
    <source>
        <dbReference type="ARBA" id="ARBA00023125"/>
    </source>
</evidence>
<evidence type="ECO:0000259" key="14">
    <source>
        <dbReference type="PROSITE" id="PS51066"/>
    </source>
</evidence>
<keyword evidence="7" id="KW-0862">Zinc</keyword>
<evidence type="ECO:0000313" key="16">
    <source>
        <dbReference type="EMBL" id="MEW9264463.1"/>
    </source>
</evidence>
<dbReference type="InterPro" id="IPR000214">
    <property type="entry name" value="Znf_DNA_glyclase/AP_lyase"/>
</dbReference>
<dbReference type="Pfam" id="PF01149">
    <property type="entry name" value="Fapy_DNA_glyco"/>
    <property type="match status" value="1"/>
</dbReference>
<dbReference type="SUPFAM" id="SSF57716">
    <property type="entry name" value="Glucocorticoid receptor-like (DNA-binding domain)"/>
    <property type="match status" value="1"/>
</dbReference>
<name>A0ABV3P4C4_9ACTN</name>
<evidence type="ECO:0000256" key="12">
    <source>
        <dbReference type="ARBA" id="ARBA00023295"/>
    </source>
</evidence>
<comment type="similarity">
    <text evidence="1">Belongs to the FPG family.</text>
</comment>
<dbReference type="PROSITE" id="PS51068">
    <property type="entry name" value="FPG_CAT"/>
    <property type="match status" value="1"/>
</dbReference>
<evidence type="ECO:0000256" key="5">
    <source>
        <dbReference type="ARBA" id="ARBA00022771"/>
    </source>
</evidence>
<dbReference type="PROSITE" id="PS51066">
    <property type="entry name" value="ZF_FPG_2"/>
    <property type="match status" value="1"/>
</dbReference>
<dbReference type="Gene3D" id="1.10.8.50">
    <property type="match status" value="1"/>
</dbReference>
<evidence type="ECO:0000256" key="3">
    <source>
        <dbReference type="ARBA" id="ARBA00022723"/>
    </source>
</evidence>
<organism evidence="16 17">
    <name type="scientific">Kineococcus endophyticus</name>
    <dbReference type="NCBI Taxonomy" id="1181883"/>
    <lineage>
        <taxon>Bacteria</taxon>
        <taxon>Bacillati</taxon>
        <taxon>Actinomycetota</taxon>
        <taxon>Actinomycetes</taxon>
        <taxon>Kineosporiales</taxon>
        <taxon>Kineosporiaceae</taxon>
        <taxon>Kineococcus</taxon>
    </lineage>
</organism>
<keyword evidence="12" id="KW-0326">Glycosidase</keyword>
<evidence type="ECO:0000256" key="4">
    <source>
        <dbReference type="ARBA" id="ARBA00022763"/>
    </source>
</evidence>
<dbReference type="Proteomes" id="UP001555826">
    <property type="component" value="Unassembled WGS sequence"/>
</dbReference>
<dbReference type="InterPro" id="IPR010979">
    <property type="entry name" value="Ribosomal_uS13-like_H2TH"/>
</dbReference>
<dbReference type="PANTHER" id="PTHR42697:SF1">
    <property type="entry name" value="ENDONUCLEASE 8"/>
    <property type="match status" value="1"/>
</dbReference>
<evidence type="ECO:0000256" key="1">
    <source>
        <dbReference type="ARBA" id="ARBA00009409"/>
    </source>
</evidence>
<reference evidence="16 17" key="1">
    <citation type="submission" date="2024-07" db="EMBL/GenBank/DDBJ databases">
        <authorList>
            <person name="Thanompreechachai J."/>
            <person name="Duangmal K."/>
        </authorList>
    </citation>
    <scope>NUCLEOTIDE SEQUENCE [LARGE SCALE GENOMIC DNA]</scope>
    <source>
        <strain evidence="16 17">KCTC 19886</strain>
    </source>
</reference>
<dbReference type="EC" id="4.2.99.18" evidence="2"/>
<dbReference type="SMART" id="SM01232">
    <property type="entry name" value="H2TH"/>
    <property type="match status" value="1"/>
</dbReference>
<evidence type="ECO:0000256" key="13">
    <source>
        <dbReference type="PROSITE-ProRule" id="PRU00391"/>
    </source>
</evidence>
<keyword evidence="3" id="KW-0479">Metal-binding</keyword>
<dbReference type="Pfam" id="PF06831">
    <property type="entry name" value="H2TH"/>
    <property type="match status" value="1"/>
</dbReference>
<dbReference type="SMART" id="SM00898">
    <property type="entry name" value="Fapy_DNA_glyco"/>
    <property type="match status" value="1"/>
</dbReference>
<evidence type="ECO:0000256" key="9">
    <source>
        <dbReference type="ARBA" id="ARBA00023204"/>
    </source>
</evidence>
<dbReference type="EMBL" id="JBFNQN010000004">
    <property type="protein sequence ID" value="MEW9264463.1"/>
    <property type="molecule type" value="Genomic_DNA"/>
</dbReference>
<keyword evidence="10" id="KW-0456">Lyase</keyword>
<gene>
    <name evidence="16" type="ORF">AB1207_06865</name>
</gene>
<accession>A0ABV3P4C4</accession>
<evidence type="ECO:0000256" key="10">
    <source>
        <dbReference type="ARBA" id="ARBA00023239"/>
    </source>
</evidence>
<feature type="domain" description="FPG-type" evidence="14">
    <location>
        <begin position="235"/>
        <end position="274"/>
    </location>
</feature>
<dbReference type="SUPFAM" id="SSF46946">
    <property type="entry name" value="S13-like H2TH domain"/>
    <property type="match status" value="1"/>
</dbReference>
<keyword evidence="5 13" id="KW-0863">Zinc-finger</keyword>
<keyword evidence="11" id="KW-0511">Multifunctional enzyme</keyword>
<comment type="caution">
    <text evidence="16">The sequence shown here is derived from an EMBL/GenBank/DDBJ whole genome shotgun (WGS) entry which is preliminary data.</text>
</comment>
<evidence type="ECO:0000256" key="7">
    <source>
        <dbReference type="ARBA" id="ARBA00022833"/>
    </source>
</evidence>
<keyword evidence="4" id="KW-0227">DNA damage</keyword>
<dbReference type="PANTHER" id="PTHR42697">
    <property type="entry name" value="ENDONUCLEASE 8"/>
    <property type="match status" value="1"/>
</dbReference>
<dbReference type="InterPro" id="IPR035937">
    <property type="entry name" value="FPG_N"/>
</dbReference>
<keyword evidence="9" id="KW-0234">DNA repair</keyword>
<dbReference type="InterPro" id="IPR012319">
    <property type="entry name" value="FPG_cat"/>
</dbReference>
<feature type="domain" description="Formamidopyrimidine-DNA glycosylase catalytic" evidence="15">
    <location>
        <begin position="2"/>
        <end position="90"/>
    </location>
</feature>
<evidence type="ECO:0000259" key="15">
    <source>
        <dbReference type="PROSITE" id="PS51068"/>
    </source>
</evidence>
<protein>
    <recommendedName>
        <fullName evidence="2">DNA-(apurinic or apyrimidinic site) lyase</fullName>
        <ecNumber evidence="2">4.2.99.18</ecNumber>
    </recommendedName>
</protein>
<evidence type="ECO:0000256" key="11">
    <source>
        <dbReference type="ARBA" id="ARBA00023268"/>
    </source>
</evidence>
<keyword evidence="6" id="KW-0378">Hydrolase</keyword>
<dbReference type="InterPro" id="IPR015886">
    <property type="entry name" value="H2TH_FPG"/>
</dbReference>
<dbReference type="SUPFAM" id="SSF81624">
    <property type="entry name" value="N-terminal domain of MutM-like DNA repair proteins"/>
    <property type="match status" value="1"/>
</dbReference>
<dbReference type="Gene3D" id="3.20.190.10">
    <property type="entry name" value="MutM-like, N-terminal"/>
    <property type="match status" value="1"/>
</dbReference>
<keyword evidence="8" id="KW-0238">DNA-binding</keyword>
<sequence>MPEGDTVFLLARRLHARLAGRPVHRSDLRVPRFATADLSGTHLVEVVSRGKHLLTRLVPGDGAVVTEPTTLHTHLRMDGEWTVLGPGKRLPARLQPDVRVVLETDGPTAVALRMPVVELVPTALEHTVVGHLGPDLLGADLTVDERVERSVANLALRPERRIKAALLDQRNLAGIGNLWADELCFLRGRSPWAPVGDVDLPPLVRLAVKMLTFSVGPSRAPQVTTGDTRPGRQHWVSGRAGKPCLRCGTTVLVEAEVPGDPERRRTWWCPHCQPG</sequence>
<evidence type="ECO:0000256" key="2">
    <source>
        <dbReference type="ARBA" id="ARBA00012720"/>
    </source>
</evidence>
<dbReference type="RefSeq" id="WP_367637180.1">
    <property type="nucleotide sequence ID" value="NZ_JBFNQN010000004.1"/>
</dbReference>
<keyword evidence="17" id="KW-1185">Reference proteome</keyword>
<evidence type="ECO:0000313" key="17">
    <source>
        <dbReference type="Proteomes" id="UP001555826"/>
    </source>
</evidence>
<dbReference type="InterPro" id="IPR044090">
    <property type="entry name" value="Nei2_N"/>
</dbReference>
<dbReference type="CDD" id="cd08971">
    <property type="entry name" value="AcNei2_N"/>
    <property type="match status" value="1"/>
</dbReference>
<evidence type="ECO:0000256" key="6">
    <source>
        <dbReference type="ARBA" id="ARBA00022801"/>
    </source>
</evidence>
<proteinExistence type="inferred from homology"/>